<dbReference type="Proteomes" id="UP000799640">
    <property type="component" value="Unassembled WGS sequence"/>
</dbReference>
<sequence length="152" mass="16480">MTGAYKITEPHPSVPRSAYMTAGRGGAGNITHVNAKDLTAGATASGPASLRPIKPHSSDAYFAAGRGGAGNLHRERERAIFSFDEELERQRKMMEHQAPIFYGRGGQGNLVHEERRGSSHSDASADTASTRSDGVRHSMEAAWDRVRSSFQR</sequence>
<evidence type="ECO:0000313" key="3">
    <source>
        <dbReference type="Proteomes" id="UP000799640"/>
    </source>
</evidence>
<evidence type="ECO:0000256" key="1">
    <source>
        <dbReference type="SAM" id="MobiDB-lite"/>
    </source>
</evidence>
<dbReference type="EMBL" id="ML996697">
    <property type="protein sequence ID" value="KAF2399661.1"/>
    <property type="molecule type" value="Genomic_DNA"/>
</dbReference>
<proteinExistence type="predicted"/>
<keyword evidence="3" id="KW-1185">Reference proteome</keyword>
<protein>
    <submittedName>
        <fullName evidence="2">Uncharacterized protein</fullName>
    </submittedName>
</protein>
<dbReference type="OrthoDB" id="5424462at2759"/>
<reference evidence="2" key="1">
    <citation type="journal article" date="2020" name="Stud. Mycol.">
        <title>101 Dothideomycetes genomes: a test case for predicting lifestyles and emergence of pathogens.</title>
        <authorList>
            <person name="Haridas S."/>
            <person name="Albert R."/>
            <person name="Binder M."/>
            <person name="Bloem J."/>
            <person name="Labutti K."/>
            <person name="Salamov A."/>
            <person name="Andreopoulos B."/>
            <person name="Baker S."/>
            <person name="Barry K."/>
            <person name="Bills G."/>
            <person name="Bluhm B."/>
            <person name="Cannon C."/>
            <person name="Castanera R."/>
            <person name="Culley D."/>
            <person name="Daum C."/>
            <person name="Ezra D."/>
            <person name="Gonzalez J."/>
            <person name="Henrissat B."/>
            <person name="Kuo A."/>
            <person name="Liang C."/>
            <person name="Lipzen A."/>
            <person name="Lutzoni F."/>
            <person name="Magnuson J."/>
            <person name="Mondo S."/>
            <person name="Nolan M."/>
            <person name="Ohm R."/>
            <person name="Pangilinan J."/>
            <person name="Park H.-J."/>
            <person name="Ramirez L."/>
            <person name="Alfaro M."/>
            <person name="Sun H."/>
            <person name="Tritt A."/>
            <person name="Yoshinaga Y."/>
            <person name="Zwiers L.-H."/>
            <person name="Turgeon B."/>
            <person name="Goodwin S."/>
            <person name="Spatafora J."/>
            <person name="Crous P."/>
            <person name="Grigoriev I."/>
        </authorList>
    </citation>
    <scope>NUCLEOTIDE SEQUENCE</scope>
    <source>
        <strain evidence="2">CBS 262.69</strain>
    </source>
</reference>
<dbReference type="PANTHER" id="PTHR34693:SF2">
    <property type="entry name" value="DUF3602 DOMAIN-CONTAINING PROTEIN"/>
    <property type="match status" value="1"/>
</dbReference>
<feature type="compositionally biased region" description="Low complexity" evidence="1">
    <location>
        <begin position="120"/>
        <end position="132"/>
    </location>
</feature>
<name>A0A6G1HUS4_9PEZI</name>
<evidence type="ECO:0000313" key="2">
    <source>
        <dbReference type="EMBL" id="KAF2399661.1"/>
    </source>
</evidence>
<dbReference type="InterPro" id="IPR022024">
    <property type="entry name" value="DUF3602"/>
</dbReference>
<dbReference type="PANTHER" id="PTHR34693">
    <property type="entry name" value="PROTEIN PAR32"/>
    <property type="match status" value="1"/>
</dbReference>
<dbReference type="AlphaFoldDB" id="A0A6G1HUS4"/>
<accession>A0A6G1HUS4</accession>
<feature type="region of interest" description="Disordered" evidence="1">
    <location>
        <begin position="1"/>
        <end position="20"/>
    </location>
</feature>
<feature type="region of interest" description="Disordered" evidence="1">
    <location>
        <begin position="101"/>
        <end position="152"/>
    </location>
</feature>
<dbReference type="Pfam" id="PF12223">
    <property type="entry name" value="DUF3602"/>
    <property type="match status" value="1"/>
</dbReference>
<organism evidence="2 3">
    <name type="scientific">Trichodelitschia bisporula</name>
    <dbReference type="NCBI Taxonomy" id="703511"/>
    <lineage>
        <taxon>Eukaryota</taxon>
        <taxon>Fungi</taxon>
        <taxon>Dikarya</taxon>
        <taxon>Ascomycota</taxon>
        <taxon>Pezizomycotina</taxon>
        <taxon>Dothideomycetes</taxon>
        <taxon>Dothideomycetes incertae sedis</taxon>
        <taxon>Phaeotrichales</taxon>
        <taxon>Phaeotrichaceae</taxon>
        <taxon>Trichodelitschia</taxon>
    </lineage>
</organism>
<feature type="compositionally biased region" description="Basic and acidic residues" evidence="1">
    <location>
        <begin position="133"/>
        <end position="152"/>
    </location>
</feature>
<gene>
    <name evidence="2" type="ORF">EJ06DRAFT_478254</name>
</gene>
<dbReference type="InterPro" id="IPR053203">
    <property type="entry name" value="Cisplatin_resist-associated"/>
</dbReference>